<evidence type="ECO:0000313" key="2">
    <source>
        <dbReference type="Proteomes" id="UP001322744"/>
    </source>
</evidence>
<accession>A0ABZ0TYW9</accession>
<proteinExistence type="predicted"/>
<keyword evidence="2" id="KW-1185">Reference proteome</keyword>
<reference evidence="1 2" key="1">
    <citation type="submission" date="2023-12" db="EMBL/GenBank/DDBJ databases">
        <authorList>
            <person name="Manesh M.J.H."/>
            <person name="Bing R.G."/>
            <person name="Willard D.J."/>
            <person name="Kelly R.M."/>
        </authorList>
    </citation>
    <scope>NUCLEOTIDE SEQUENCE [LARGE SCALE GENOMIC DNA]</scope>
    <source>
        <strain evidence="1 2">DSM 8977</strain>
    </source>
</reference>
<evidence type="ECO:0008006" key="3">
    <source>
        <dbReference type="Google" id="ProtNLM"/>
    </source>
</evidence>
<dbReference type="Proteomes" id="UP001322744">
    <property type="component" value="Chromosome"/>
</dbReference>
<sequence length="146" mass="16964">MIEQALADYLIRTEKIILEKKINFPIVNTSLTLNVICVDNNSEKILIDINRKGTLKLTRCTYHKRYQTNITLIRLDIDTKPHRNPDGTKVGPTHIHIYKEGYGDKWAYPLDEFDCFSNTDDLVQAFIDFCKFCNIKEIPIVQVVMT</sequence>
<dbReference type="Pfam" id="PF22398">
    <property type="entry name" value="DUF6978"/>
    <property type="match status" value="1"/>
</dbReference>
<dbReference type="EMBL" id="CP139957">
    <property type="protein sequence ID" value="WPX08072.1"/>
    <property type="molecule type" value="Genomic_DNA"/>
</dbReference>
<evidence type="ECO:0000313" key="1">
    <source>
        <dbReference type="EMBL" id="WPX08072.1"/>
    </source>
</evidence>
<organism evidence="1 2">
    <name type="scientific">Anaerocellum danielii</name>
    <dbReference type="NCBI Taxonomy" id="1387557"/>
    <lineage>
        <taxon>Bacteria</taxon>
        <taxon>Bacillati</taxon>
        <taxon>Bacillota</taxon>
        <taxon>Bacillota incertae sedis</taxon>
        <taxon>Caldicellulosiruptorales</taxon>
        <taxon>Caldicellulosiruptoraceae</taxon>
        <taxon>Anaerocellum</taxon>
    </lineage>
</organism>
<protein>
    <recommendedName>
        <fullName evidence="3">Lj965 prophage protein</fullName>
    </recommendedName>
</protein>
<dbReference type="RefSeq" id="WP_235375236.1">
    <property type="nucleotide sequence ID" value="NZ_CP139957.1"/>
</dbReference>
<name>A0ABZ0TYW9_9FIRM</name>
<gene>
    <name evidence="1" type="ORF">SOJ16_001925</name>
</gene>
<dbReference type="InterPro" id="IPR053916">
    <property type="entry name" value="DUF6978"/>
</dbReference>